<protein>
    <submittedName>
        <fullName evidence="1">Uncharacterized protein</fullName>
    </submittedName>
</protein>
<accession>A0A6M3IJ42</accession>
<dbReference type="AlphaFoldDB" id="A0A6M3IJ42"/>
<gene>
    <name evidence="2" type="ORF">MM415A01245_0016</name>
    <name evidence="1" type="ORF">MM415B01625_0001</name>
</gene>
<organism evidence="1">
    <name type="scientific">viral metagenome</name>
    <dbReference type="NCBI Taxonomy" id="1070528"/>
    <lineage>
        <taxon>unclassified sequences</taxon>
        <taxon>metagenomes</taxon>
        <taxon>organismal metagenomes</taxon>
    </lineage>
</organism>
<name>A0A6M3IJ42_9ZZZZ</name>
<evidence type="ECO:0000313" key="2">
    <source>
        <dbReference type="EMBL" id="QJA77711.1"/>
    </source>
</evidence>
<proteinExistence type="predicted"/>
<reference evidence="1" key="1">
    <citation type="submission" date="2020-03" db="EMBL/GenBank/DDBJ databases">
        <title>The deep terrestrial virosphere.</title>
        <authorList>
            <person name="Holmfeldt K."/>
            <person name="Nilsson E."/>
            <person name="Simone D."/>
            <person name="Lopez-Fernandez M."/>
            <person name="Wu X."/>
            <person name="de Brujin I."/>
            <person name="Lundin D."/>
            <person name="Andersson A."/>
            <person name="Bertilsson S."/>
            <person name="Dopson M."/>
        </authorList>
    </citation>
    <scope>NUCLEOTIDE SEQUENCE</scope>
    <source>
        <strain evidence="2">MM415A01245</strain>
        <strain evidence="1">MM415B01625</strain>
    </source>
</reference>
<dbReference type="EMBL" id="MT142297">
    <property type="protein sequence ID" value="QJA77711.1"/>
    <property type="molecule type" value="Genomic_DNA"/>
</dbReference>
<sequence>MSLSSSSTLDNAKDAYKDNLSYATTGGSAGVTKARLFVEACLWLLLEIPKAAGKGGASIQMNPELIRMELERAQAWIAANDISDNANAGVTHFSLEGFRT</sequence>
<dbReference type="EMBL" id="MT141280">
    <property type="protein sequence ID" value="QJA57559.1"/>
    <property type="molecule type" value="Genomic_DNA"/>
</dbReference>
<evidence type="ECO:0000313" key="1">
    <source>
        <dbReference type="EMBL" id="QJA57559.1"/>
    </source>
</evidence>